<dbReference type="Proteomes" id="UP000076512">
    <property type="component" value="Unassembled WGS sequence"/>
</dbReference>
<keyword evidence="1" id="KW-0479">Metal-binding</keyword>
<evidence type="ECO:0000259" key="2">
    <source>
        <dbReference type="PROSITE" id="PS51471"/>
    </source>
</evidence>
<evidence type="ECO:0000313" key="3">
    <source>
        <dbReference type="EMBL" id="KZM69870.1"/>
    </source>
</evidence>
<comment type="caution">
    <text evidence="3">The sequence shown here is derived from an EMBL/GenBank/DDBJ whole genome shotgun (WGS) entry which is preliminary data.</text>
</comment>
<dbReference type="OrthoDB" id="8985754at2"/>
<dbReference type="PANTHER" id="PTHR41677">
    <property type="entry name" value="YALI0B19030P"/>
    <property type="match status" value="1"/>
</dbReference>
<evidence type="ECO:0000256" key="1">
    <source>
        <dbReference type="RuleBase" id="RU003682"/>
    </source>
</evidence>
<dbReference type="EMBL" id="LWGR01000016">
    <property type="protein sequence ID" value="KZM69870.1"/>
    <property type="molecule type" value="Genomic_DNA"/>
</dbReference>
<name>A0A164IYS0_9NOCA</name>
<keyword evidence="1" id="KW-0408">Iron</keyword>
<dbReference type="STRING" id="455432.AWN90_04485"/>
<gene>
    <name evidence="3" type="ORF">AWN90_04485</name>
</gene>
<protein>
    <recommendedName>
        <fullName evidence="2">Fe2OG dioxygenase domain-containing protein</fullName>
    </recommendedName>
</protein>
<evidence type="ECO:0000313" key="4">
    <source>
        <dbReference type="Proteomes" id="UP000076512"/>
    </source>
</evidence>
<dbReference type="AlphaFoldDB" id="A0A164IYS0"/>
<feature type="domain" description="Fe2OG dioxygenase" evidence="2">
    <location>
        <begin position="157"/>
        <end position="282"/>
    </location>
</feature>
<dbReference type="PROSITE" id="PS51471">
    <property type="entry name" value="FE2OG_OXY"/>
    <property type="match status" value="1"/>
</dbReference>
<sequence length="342" mass="38487">MIKKKEADARAPEGSVGARRVGFIRLRRALRRSEWNRPPLPPEAEPRWQSSFVETAVDLDVARLRLEDFGYGEREMSALGKYRDRWAYSAPHRLLTTEGVSAFRTVCEALADRAPDDDYIVSRRVRNATSMSRFINEMMHDEGLLCRVSAIAGVPLVPHPLVNPGVCINYFDDKKVRINKVEESQVAKWHYDGMTYVFVMQLAQPTEFTGGELLIYQGHRDRFQKEKNAITTDAAAHPQVFRAPFTAMGDTVYTRGSAIWHAVTPVTTGRRISAVLSFWCPLLPHDDTNEFWHIAAEDGLLPSLGGFVRLRRAQQDALGYCRRTGVDLAPVSAAAAIRSQLS</sequence>
<dbReference type="PANTHER" id="PTHR41677:SF1">
    <property type="entry name" value="FE2OG DIOXYGENASE DOMAIN-CONTAINING PROTEIN"/>
    <property type="match status" value="1"/>
</dbReference>
<dbReference type="RefSeq" id="WP_067577930.1">
    <property type="nucleotide sequence ID" value="NZ_JABMCZ010000003.1"/>
</dbReference>
<dbReference type="GO" id="GO:0016491">
    <property type="term" value="F:oxidoreductase activity"/>
    <property type="evidence" value="ECO:0007669"/>
    <property type="project" value="UniProtKB-KW"/>
</dbReference>
<comment type="similarity">
    <text evidence="1">Belongs to the iron/ascorbate-dependent oxidoreductase family.</text>
</comment>
<organism evidence="3 4">
    <name type="scientific">Nocardia terpenica</name>
    <dbReference type="NCBI Taxonomy" id="455432"/>
    <lineage>
        <taxon>Bacteria</taxon>
        <taxon>Bacillati</taxon>
        <taxon>Actinomycetota</taxon>
        <taxon>Actinomycetes</taxon>
        <taxon>Mycobacteriales</taxon>
        <taxon>Nocardiaceae</taxon>
        <taxon>Nocardia</taxon>
    </lineage>
</organism>
<dbReference type="Gene3D" id="2.60.120.620">
    <property type="entry name" value="q2cbj1_9rhob like domain"/>
    <property type="match status" value="1"/>
</dbReference>
<proteinExistence type="inferred from homology"/>
<dbReference type="GO" id="GO:0046872">
    <property type="term" value="F:metal ion binding"/>
    <property type="evidence" value="ECO:0007669"/>
    <property type="project" value="UniProtKB-KW"/>
</dbReference>
<dbReference type="InterPro" id="IPR005123">
    <property type="entry name" value="Oxoglu/Fe-dep_dioxygenase_dom"/>
</dbReference>
<accession>A0A164IYS0</accession>
<keyword evidence="1" id="KW-0560">Oxidoreductase</keyword>
<keyword evidence="4" id="KW-1185">Reference proteome</keyword>
<reference evidence="3 4" key="1">
    <citation type="submission" date="2016-04" db="EMBL/GenBank/DDBJ databases">
        <authorList>
            <person name="Evans L.H."/>
            <person name="Alamgir A."/>
            <person name="Owens N."/>
            <person name="Weber N.D."/>
            <person name="Virtaneva K."/>
            <person name="Barbian K."/>
            <person name="Babar A."/>
            <person name="Rosenke K."/>
        </authorList>
    </citation>
    <scope>NUCLEOTIDE SEQUENCE [LARGE SCALE GENOMIC DNA]</scope>
    <source>
        <strain evidence="3 4">IFM 0406</strain>
    </source>
</reference>